<evidence type="ECO:0000313" key="1">
    <source>
        <dbReference type="EnsemblPlants" id="Pp3c12_10010V3.2"/>
    </source>
</evidence>
<dbReference type="Gramene" id="Pp3c12_10010V3.2">
    <property type="protein sequence ID" value="Pp3c12_10010V3.2"/>
    <property type="gene ID" value="Pp3c12_10010"/>
</dbReference>
<protein>
    <submittedName>
        <fullName evidence="1">Uncharacterized protein</fullName>
    </submittedName>
</protein>
<sequence>MLRLSNLVKEGSVLNIELSGEVLKEWFNAAMDKPLQTVQYRW</sequence>
<keyword evidence="2" id="KW-1185">Reference proteome</keyword>
<evidence type="ECO:0000313" key="2">
    <source>
        <dbReference type="Proteomes" id="UP000006727"/>
    </source>
</evidence>
<accession>A0A7I4AAB7</accession>
<reference evidence="1" key="3">
    <citation type="submission" date="2020-12" db="UniProtKB">
        <authorList>
            <consortium name="EnsemblPlants"/>
        </authorList>
    </citation>
    <scope>IDENTIFICATION</scope>
</reference>
<proteinExistence type="predicted"/>
<organism evidence="1 2">
    <name type="scientific">Physcomitrium patens</name>
    <name type="common">Spreading-leaved earth moss</name>
    <name type="synonym">Physcomitrella patens</name>
    <dbReference type="NCBI Taxonomy" id="3218"/>
    <lineage>
        <taxon>Eukaryota</taxon>
        <taxon>Viridiplantae</taxon>
        <taxon>Streptophyta</taxon>
        <taxon>Embryophyta</taxon>
        <taxon>Bryophyta</taxon>
        <taxon>Bryophytina</taxon>
        <taxon>Bryopsida</taxon>
        <taxon>Funariidae</taxon>
        <taxon>Funariales</taxon>
        <taxon>Funariaceae</taxon>
        <taxon>Physcomitrium</taxon>
    </lineage>
</organism>
<dbReference type="EnsemblPlants" id="Pp3c12_10010V3.2">
    <property type="protein sequence ID" value="Pp3c12_10010V3.2"/>
    <property type="gene ID" value="Pp3c12_10010"/>
</dbReference>
<dbReference type="AlphaFoldDB" id="A0A7I4AAB7"/>
<dbReference type="EMBL" id="ABEU02000012">
    <property type="status" value="NOT_ANNOTATED_CDS"/>
    <property type="molecule type" value="Genomic_DNA"/>
</dbReference>
<dbReference type="Proteomes" id="UP000006727">
    <property type="component" value="Chromosome 12"/>
</dbReference>
<reference evidence="1 2" key="1">
    <citation type="journal article" date="2008" name="Science">
        <title>The Physcomitrella genome reveals evolutionary insights into the conquest of land by plants.</title>
        <authorList>
            <person name="Rensing S."/>
            <person name="Lang D."/>
            <person name="Zimmer A."/>
            <person name="Terry A."/>
            <person name="Salamov A."/>
            <person name="Shapiro H."/>
            <person name="Nishiyama T."/>
            <person name="Perroud P.-F."/>
            <person name="Lindquist E."/>
            <person name="Kamisugi Y."/>
            <person name="Tanahashi T."/>
            <person name="Sakakibara K."/>
            <person name="Fujita T."/>
            <person name="Oishi K."/>
            <person name="Shin-I T."/>
            <person name="Kuroki Y."/>
            <person name="Toyoda A."/>
            <person name="Suzuki Y."/>
            <person name="Hashimoto A."/>
            <person name="Yamaguchi K."/>
            <person name="Sugano A."/>
            <person name="Kohara Y."/>
            <person name="Fujiyama A."/>
            <person name="Anterola A."/>
            <person name="Aoki S."/>
            <person name="Ashton N."/>
            <person name="Barbazuk W.B."/>
            <person name="Barker E."/>
            <person name="Bennetzen J."/>
            <person name="Bezanilla M."/>
            <person name="Blankenship R."/>
            <person name="Cho S.H."/>
            <person name="Dutcher S."/>
            <person name="Estelle M."/>
            <person name="Fawcett J.A."/>
            <person name="Gundlach H."/>
            <person name="Hanada K."/>
            <person name="Heyl A."/>
            <person name="Hicks K.A."/>
            <person name="Hugh J."/>
            <person name="Lohr M."/>
            <person name="Mayer K."/>
            <person name="Melkozernov A."/>
            <person name="Murata T."/>
            <person name="Nelson D."/>
            <person name="Pils B."/>
            <person name="Prigge M."/>
            <person name="Reiss B."/>
            <person name="Renner T."/>
            <person name="Rombauts S."/>
            <person name="Rushton P."/>
            <person name="Sanderfoot A."/>
            <person name="Schween G."/>
            <person name="Shiu S.-H."/>
            <person name="Stueber K."/>
            <person name="Theodoulou F.L."/>
            <person name="Tu H."/>
            <person name="Van de Peer Y."/>
            <person name="Verrier P.J."/>
            <person name="Waters E."/>
            <person name="Wood A."/>
            <person name="Yang L."/>
            <person name="Cove D."/>
            <person name="Cuming A."/>
            <person name="Hasebe M."/>
            <person name="Lucas S."/>
            <person name="Mishler D.B."/>
            <person name="Reski R."/>
            <person name="Grigoriev I."/>
            <person name="Quatrano R.S."/>
            <person name="Boore J.L."/>
        </authorList>
    </citation>
    <scope>NUCLEOTIDE SEQUENCE [LARGE SCALE GENOMIC DNA]</scope>
    <source>
        <strain evidence="1 2">cv. Gransden 2004</strain>
    </source>
</reference>
<name>A0A7I4AAB7_PHYPA</name>
<reference evidence="1 2" key="2">
    <citation type="journal article" date="2018" name="Plant J.">
        <title>The Physcomitrella patens chromosome-scale assembly reveals moss genome structure and evolution.</title>
        <authorList>
            <person name="Lang D."/>
            <person name="Ullrich K.K."/>
            <person name="Murat F."/>
            <person name="Fuchs J."/>
            <person name="Jenkins J."/>
            <person name="Haas F.B."/>
            <person name="Piednoel M."/>
            <person name="Gundlach H."/>
            <person name="Van Bel M."/>
            <person name="Meyberg R."/>
            <person name="Vives C."/>
            <person name="Morata J."/>
            <person name="Symeonidi A."/>
            <person name="Hiss M."/>
            <person name="Muchero W."/>
            <person name="Kamisugi Y."/>
            <person name="Saleh O."/>
            <person name="Blanc G."/>
            <person name="Decker E.L."/>
            <person name="van Gessel N."/>
            <person name="Grimwood J."/>
            <person name="Hayes R.D."/>
            <person name="Graham S.W."/>
            <person name="Gunter L.E."/>
            <person name="McDaniel S.F."/>
            <person name="Hoernstein S.N.W."/>
            <person name="Larsson A."/>
            <person name="Li F.W."/>
            <person name="Perroud P.F."/>
            <person name="Phillips J."/>
            <person name="Ranjan P."/>
            <person name="Rokshar D.S."/>
            <person name="Rothfels C.J."/>
            <person name="Schneider L."/>
            <person name="Shu S."/>
            <person name="Stevenson D.W."/>
            <person name="Thummler F."/>
            <person name="Tillich M."/>
            <person name="Villarreal Aguilar J.C."/>
            <person name="Widiez T."/>
            <person name="Wong G.K."/>
            <person name="Wymore A."/>
            <person name="Zhang Y."/>
            <person name="Zimmer A.D."/>
            <person name="Quatrano R.S."/>
            <person name="Mayer K.F.X."/>
            <person name="Goodstein D."/>
            <person name="Casacuberta J.M."/>
            <person name="Vandepoele K."/>
            <person name="Reski R."/>
            <person name="Cuming A.C."/>
            <person name="Tuskan G.A."/>
            <person name="Maumus F."/>
            <person name="Salse J."/>
            <person name="Schmutz J."/>
            <person name="Rensing S.A."/>
        </authorList>
    </citation>
    <scope>NUCLEOTIDE SEQUENCE [LARGE SCALE GENOMIC DNA]</scope>
    <source>
        <strain evidence="1 2">cv. Gransden 2004</strain>
    </source>
</reference>